<dbReference type="CDD" id="cd02440">
    <property type="entry name" value="AdoMet_MTases"/>
    <property type="match status" value="1"/>
</dbReference>
<evidence type="ECO:0000313" key="2">
    <source>
        <dbReference type="Proteomes" id="UP000807785"/>
    </source>
</evidence>
<accession>A0A9D7E268</accession>
<protein>
    <submittedName>
        <fullName evidence="1">Class I SAM-dependent methyltransferase</fullName>
    </submittedName>
</protein>
<reference evidence="1" key="1">
    <citation type="submission" date="2020-10" db="EMBL/GenBank/DDBJ databases">
        <title>Connecting structure to function with the recovery of over 1000 high-quality activated sludge metagenome-assembled genomes encoding full-length rRNA genes using long-read sequencing.</title>
        <authorList>
            <person name="Singleton C.M."/>
            <person name="Petriglieri F."/>
            <person name="Kristensen J.M."/>
            <person name="Kirkegaard R.H."/>
            <person name="Michaelsen T.Y."/>
            <person name="Andersen M.H."/>
            <person name="Karst S.M."/>
            <person name="Dueholm M.S."/>
            <person name="Nielsen P.H."/>
            <person name="Albertsen M."/>
        </authorList>
    </citation>
    <scope>NUCLEOTIDE SEQUENCE</scope>
    <source>
        <strain evidence="1">Bjer_18-Q3-R1-45_BAT3C.347</strain>
    </source>
</reference>
<keyword evidence="1" id="KW-0489">Methyltransferase</keyword>
<sequence>MKPINARFLWPIVRHYYRLAFKKRLRGFPYERCAELPYILARLEPLFQKALRYLDIGSGGDSPLPTWLLANTKWDITCVDKFAWVQNQLAHAASATSSEDIAKRFRVIERDFLKTELQPDSFDVITNISVIEHFEGICDTQAMAASGRLLRPGGLYILSTPVNEGFYREIYVKGAVYGEQPNLGKPVFYQRHYDTKAIRSRLIEPSGLVEVERTYFGDYERQFFEELSGSFMRRVVNFPKRFNIPKYALRHLS</sequence>
<dbReference type="SUPFAM" id="SSF53335">
    <property type="entry name" value="S-adenosyl-L-methionine-dependent methyltransferases"/>
    <property type="match status" value="1"/>
</dbReference>
<gene>
    <name evidence="1" type="ORF">IPH26_07495</name>
</gene>
<dbReference type="InterPro" id="IPR029063">
    <property type="entry name" value="SAM-dependent_MTases_sf"/>
</dbReference>
<comment type="caution">
    <text evidence="1">The sequence shown here is derived from an EMBL/GenBank/DDBJ whole genome shotgun (WGS) entry which is preliminary data.</text>
</comment>
<keyword evidence="1" id="KW-0808">Transferase</keyword>
<dbReference type="Pfam" id="PF13489">
    <property type="entry name" value="Methyltransf_23"/>
    <property type="match status" value="1"/>
</dbReference>
<dbReference type="Gene3D" id="3.40.50.150">
    <property type="entry name" value="Vaccinia Virus protein VP39"/>
    <property type="match status" value="1"/>
</dbReference>
<organism evidence="1 2">
    <name type="scientific">Candidatus Methylophosphatis roskildensis</name>
    <dbReference type="NCBI Taxonomy" id="2899263"/>
    <lineage>
        <taxon>Bacteria</taxon>
        <taxon>Pseudomonadati</taxon>
        <taxon>Pseudomonadota</taxon>
        <taxon>Betaproteobacteria</taxon>
        <taxon>Nitrosomonadales</taxon>
        <taxon>Sterolibacteriaceae</taxon>
        <taxon>Candidatus Methylophosphatis</taxon>
    </lineage>
</organism>
<proteinExistence type="predicted"/>
<dbReference type="Proteomes" id="UP000807785">
    <property type="component" value="Unassembled WGS sequence"/>
</dbReference>
<evidence type="ECO:0000313" key="1">
    <source>
        <dbReference type="EMBL" id="MBK6972794.1"/>
    </source>
</evidence>
<dbReference type="GO" id="GO:0032259">
    <property type="term" value="P:methylation"/>
    <property type="evidence" value="ECO:0007669"/>
    <property type="project" value="UniProtKB-KW"/>
</dbReference>
<dbReference type="AlphaFoldDB" id="A0A9D7E268"/>
<dbReference type="GO" id="GO:0008168">
    <property type="term" value="F:methyltransferase activity"/>
    <property type="evidence" value="ECO:0007669"/>
    <property type="project" value="UniProtKB-KW"/>
</dbReference>
<dbReference type="EMBL" id="JADJEV010000003">
    <property type="protein sequence ID" value="MBK6972794.1"/>
    <property type="molecule type" value="Genomic_DNA"/>
</dbReference>
<name>A0A9D7E268_9PROT</name>